<protein>
    <recommendedName>
        <fullName evidence="3">Transposase (putative) YhgA-like domain-containing protein</fullName>
    </recommendedName>
</protein>
<evidence type="ECO:0000313" key="1">
    <source>
        <dbReference type="EMBL" id="OIJ14569.1"/>
    </source>
</evidence>
<organism evidence="1 2">
    <name type="scientific">Anaerobacillus alkalilacustris</name>
    <dbReference type="NCBI Taxonomy" id="393763"/>
    <lineage>
        <taxon>Bacteria</taxon>
        <taxon>Bacillati</taxon>
        <taxon>Bacillota</taxon>
        <taxon>Bacilli</taxon>
        <taxon>Bacillales</taxon>
        <taxon>Bacillaceae</taxon>
        <taxon>Anaerobacillus</taxon>
    </lineage>
</organism>
<dbReference type="OrthoDB" id="419816at2"/>
<name>A0A1S2LPW8_9BACI</name>
<dbReference type="Proteomes" id="UP000179524">
    <property type="component" value="Unassembled WGS sequence"/>
</dbReference>
<dbReference type="EMBL" id="MLQR01000018">
    <property type="protein sequence ID" value="OIJ14569.1"/>
    <property type="molecule type" value="Genomic_DNA"/>
</dbReference>
<comment type="caution">
    <text evidence="1">The sequence shown here is derived from an EMBL/GenBank/DDBJ whole genome shotgun (WGS) entry which is preliminary data.</text>
</comment>
<accession>A0A1S2LPW8</accession>
<dbReference type="RefSeq" id="WP_071309100.1">
    <property type="nucleotide sequence ID" value="NZ_MLQR01000018.1"/>
</dbReference>
<keyword evidence="2" id="KW-1185">Reference proteome</keyword>
<dbReference type="AlphaFoldDB" id="A0A1S2LPW8"/>
<reference evidence="1 2" key="1">
    <citation type="submission" date="2016-10" db="EMBL/GenBank/DDBJ databases">
        <title>Draft genome sequences of four alkaliphilic bacteria belonging to the Anaerobacillus genus.</title>
        <authorList>
            <person name="Bassil N.M."/>
            <person name="Lloyd J.R."/>
        </authorList>
    </citation>
    <scope>NUCLEOTIDE SEQUENCE [LARGE SCALE GENOMIC DNA]</scope>
    <source>
        <strain evidence="1 2">DSM 18345</strain>
    </source>
</reference>
<proteinExistence type="predicted"/>
<sequence>MFVYYSRIYEKYRLPIVHIAVFNYVMIKDEPDTFTITFPFKDILSFHFFTLELKKRNWRDYIKQPNLVALALLGKTGYDTKEKVQMKFEFLRTFLKLELDPARQKLVHAIFEKYHKLRTEEEIHLYKNLKQFPNDEVNQIRELMTSWEKKGYNKGIEKGIEKGKIEEKKSNLSKN</sequence>
<gene>
    <name evidence="1" type="ORF">BKP37_08080</name>
</gene>
<evidence type="ECO:0000313" key="2">
    <source>
        <dbReference type="Proteomes" id="UP000179524"/>
    </source>
</evidence>
<evidence type="ECO:0008006" key="3">
    <source>
        <dbReference type="Google" id="ProtNLM"/>
    </source>
</evidence>